<reference evidence="1 2" key="1">
    <citation type="journal article" date="2012" name="Science">
        <title>The Paleozoic origin of enzymatic lignin decomposition reconstructed from 31 fungal genomes.</title>
        <authorList>
            <person name="Floudas D."/>
            <person name="Binder M."/>
            <person name="Riley R."/>
            <person name="Barry K."/>
            <person name="Blanchette R.A."/>
            <person name="Henrissat B."/>
            <person name="Martinez A.T."/>
            <person name="Otillar R."/>
            <person name="Spatafora J.W."/>
            <person name="Yadav J.S."/>
            <person name="Aerts A."/>
            <person name="Benoit I."/>
            <person name="Boyd A."/>
            <person name="Carlson A."/>
            <person name="Copeland A."/>
            <person name="Coutinho P.M."/>
            <person name="de Vries R.P."/>
            <person name="Ferreira P."/>
            <person name="Findley K."/>
            <person name="Foster B."/>
            <person name="Gaskell J."/>
            <person name="Glotzer D."/>
            <person name="Gorecki P."/>
            <person name="Heitman J."/>
            <person name="Hesse C."/>
            <person name="Hori C."/>
            <person name="Igarashi K."/>
            <person name="Jurgens J.A."/>
            <person name="Kallen N."/>
            <person name="Kersten P."/>
            <person name="Kohler A."/>
            <person name="Kuees U."/>
            <person name="Kumar T.K.A."/>
            <person name="Kuo A."/>
            <person name="LaButti K."/>
            <person name="Larrondo L.F."/>
            <person name="Lindquist E."/>
            <person name="Ling A."/>
            <person name="Lombard V."/>
            <person name="Lucas S."/>
            <person name="Lundell T."/>
            <person name="Martin R."/>
            <person name="McLaughlin D.J."/>
            <person name="Morgenstern I."/>
            <person name="Morin E."/>
            <person name="Murat C."/>
            <person name="Nagy L.G."/>
            <person name="Nolan M."/>
            <person name="Ohm R.A."/>
            <person name="Patyshakuliyeva A."/>
            <person name="Rokas A."/>
            <person name="Ruiz-Duenas F.J."/>
            <person name="Sabat G."/>
            <person name="Salamov A."/>
            <person name="Samejima M."/>
            <person name="Schmutz J."/>
            <person name="Slot J.C."/>
            <person name="St John F."/>
            <person name="Stenlid J."/>
            <person name="Sun H."/>
            <person name="Sun S."/>
            <person name="Syed K."/>
            <person name="Tsang A."/>
            <person name="Wiebenga A."/>
            <person name="Young D."/>
            <person name="Pisabarro A."/>
            <person name="Eastwood D.C."/>
            <person name="Martin F."/>
            <person name="Cullen D."/>
            <person name="Grigoriev I.V."/>
            <person name="Hibbett D.S."/>
        </authorList>
    </citation>
    <scope>NUCLEOTIDE SEQUENCE [LARGE SCALE GENOMIC DNA]</scope>
    <source>
        <strain evidence="1 2">ATCC 11539</strain>
    </source>
</reference>
<dbReference type="CDD" id="cd18186">
    <property type="entry name" value="BTB_POZ_ZBTB_KLHL-like"/>
    <property type="match status" value="1"/>
</dbReference>
<name>S7Q5S2_GLOTA</name>
<sequence length="298" mass="33993">MEAAQRAPAASAVVHHERYYFPAGTVVIKVGHVLYRPHRDILDSEVFHHMFSMPPGDSGAEGLDDVRPITLAFVTTRQFEDFLDFVYRPWSPPPYSVDSLINLYELGKMWLMDDAMAFARSQLDSMTLHPARRLQVARLLRVEAWLAPAFRQLVTMPLRDLTLEHGRQIGLETYQILTKAKDGIERERRLAAAKPPMLDVQDVECEDHRRCQSNWNVLWKRKVGAALLHPDTPLAFAQVLDHVQSVEWVDVFTGCRDGAIEKLEANGFVRDNEIIQQAVSLLSPYYQSDDSGFRGPRI</sequence>
<dbReference type="OMA" id="SISHRFM"/>
<gene>
    <name evidence="1" type="ORF">GLOTRDRAFT_129685</name>
</gene>
<keyword evidence="2" id="KW-1185">Reference proteome</keyword>
<dbReference type="HOGENOM" id="CLU_047592_4_2_1"/>
<dbReference type="OrthoDB" id="2630545at2759"/>
<dbReference type="InterPro" id="IPR011333">
    <property type="entry name" value="SKP1/BTB/POZ_sf"/>
</dbReference>
<evidence type="ECO:0000313" key="1">
    <source>
        <dbReference type="EMBL" id="EPQ55411.1"/>
    </source>
</evidence>
<dbReference type="AlphaFoldDB" id="S7Q5S2"/>
<proteinExistence type="predicted"/>
<dbReference type="EMBL" id="KB469302">
    <property type="protein sequence ID" value="EPQ55411.1"/>
    <property type="molecule type" value="Genomic_DNA"/>
</dbReference>
<organism evidence="1 2">
    <name type="scientific">Gloeophyllum trabeum (strain ATCC 11539 / FP-39264 / Madison 617)</name>
    <name type="common">Brown rot fungus</name>
    <dbReference type="NCBI Taxonomy" id="670483"/>
    <lineage>
        <taxon>Eukaryota</taxon>
        <taxon>Fungi</taxon>
        <taxon>Dikarya</taxon>
        <taxon>Basidiomycota</taxon>
        <taxon>Agaricomycotina</taxon>
        <taxon>Agaricomycetes</taxon>
        <taxon>Gloeophyllales</taxon>
        <taxon>Gloeophyllaceae</taxon>
        <taxon>Gloeophyllum</taxon>
    </lineage>
</organism>
<dbReference type="GeneID" id="19301990"/>
<protein>
    <submittedName>
        <fullName evidence="1">Uncharacterized protein</fullName>
    </submittedName>
</protein>
<evidence type="ECO:0000313" key="2">
    <source>
        <dbReference type="Proteomes" id="UP000030669"/>
    </source>
</evidence>
<dbReference type="SUPFAM" id="SSF54695">
    <property type="entry name" value="POZ domain"/>
    <property type="match status" value="1"/>
</dbReference>
<dbReference type="KEGG" id="gtr:GLOTRDRAFT_129685"/>
<dbReference type="eggNOG" id="ENOG502SWKA">
    <property type="taxonomic scope" value="Eukaryota"/>
</dbReference>
<dbReference type="STRING" id="670483.S7Q5S2"/>
<dbReference type="RefSeq" id="XP_007866536.1">
    <property type="nucleotide sequence ID" value="XM_007868345.1"/>
</dbReference>
<dbReference type="Proteomes" id="UP000030669">
    <property type="component" value="Unassembled WGS sequence"/>
</dbReference>
<accession>S7Q5S2</accession>
<dbReference type="Gene3D" id="3.30.710.10">
    <property type="entry name" value="Potassium Channel Kv1.1, Chain A"/>
    <property type="match status" value="1"/>
</dbReference>